<organism evidence="2">
    <name type="scientific">Cuerna arida</name>
    <dbReference type="NCBI Taxonomy" id="1464854"/>
    <lineage>
        <taxon>Eukaryota</taxon>
        <taxon>Metazoa</taxon>
        <taxon>Ecdysozoa</taxon>
        <taxon>Arthropoda</taxon>
        <taxon>Hexapoda</taxon>
        <taxon>Insecta</taxon>
        <taxon>Pterygota</taxon>
        <taxon>Neoptera</taxon>
        <taxon>Paraneoptera</taxon>
        <taxon>Hemiptera</taxon>
        <taxon>Auchenorrhyncha</taxon>
        <taxon>Membracoidea</taxon>
        <taxon>Cicadellidae</taxon>
        <taxon>Cicadellinae</taxon>
        <taxon>Proconiini</taxon>
        <taxon>Cuerna</taxon>
    </lineage>
</organism>
<feature type="region of interest" description="Disordered" evidence="1">
    <location>
        <begin position="1"/>
        <end position="59"/>
    </location>
</feature>
<proteinExistence type="predicted"/>
<evidence type="ECO:0000256" key="1">
    <source>
        <dbReference type="SAM" id="MobiDB-lite"/>
    </source>
</evidence>
<name>A0A1B6EPC7_9HEMI</name>
<feature type="non-terminal residue" evidence="2">
    <location>
        <position position="1"/>
    </location>
</feature>
<evidence type="ECO:0000313" key="2">
    <source>
        <dbReference type="EMBL" id="JAS39784.1"/>
    </source>
</evidence>
<feature type="compositionally biased region" description="Basic residues" evidence="1">
    <location>
        <begin position="12"/>
        <end position="30"/>
    </location>
</feature>
<dbReference type="EMBL" id="GECZ01029985">
    <property type="protein sequence ID" value="JAS39784.1"/>
    <property type="molecule type" value="Transcribed_RNA"/>
</dbReference>
<feature type="compositionally biased region" description="Basic and acidic residues" evidence="1">
    <location>
        <begin position="1"/>
        <end position="11"/>
    </location>
</feature>
<sequence>DKKCKGNEKEIKKNKKSKKDKKVKKDKKKKKDTEIKMSTDKTIIGPEMPSTSASEQTVNRKQVMGPLLPGQDRSSLEEKALEIKISDLKNSFEKSVREEWMLELPEVHSELIG</sequence>
<reference evidence="2" key="1">
    <citation type="submission" date="2015-11" db="EMBL/GenBank/DDBJ databases">
        <title>De novo transcriptome assembly of four potential Pierce s Disease insect vectors from Arizona vineyards.</title>
        <authorList>
            <person name="Tassone E.E."/>
        </authorList>
    </citation>
    <scope>NUCLEOTIDE SEQUENCE</scope>
</reference>
<dbReference type="AlphaFoldDB" id="A0A1B6EPC7"/>
<gene>
    <name evidence="2" type="ORF">g.50679</name>
</gene>
<protein>
    <submittedName>
        <fullName evidence="2">Uncharacterized protein</fullName>
    </submittedName>
</protein>
<feature type="non-terminal residue" evidence="2">
    <location>
        <position position="113"/>
    </location>
</feature>
<accession>A0A1B6EPC7</accession>
<feature type="compositionally biased region" description="Polar residues" evidence="1">
    <location>
        <begin position="49"/>
        <end position="59"/>
    </location>
</feature>